<proteinExistence type="predicted"/>
<dbReference type="Proteomes" id="UP000827721">
    <property type="component" value="Unassembled WGS sequence"/>
</dbReference>
<accession>A0ABQ8HHK0</accession>
<comment type="caution">
    <text evidence="3">The sequence shown here is derived from an EMBL/GenBank/DDBJ whole genome shotgun (WGS) entry which is preliminary data.</text>
</comment>
<evidence type="ECO:0000313" key="4">
    <source>
        <dbReference type="Proteomes" id="UP000827721"/>
    </source>
</evidence>
<dbReference type="InterPro" id="IPR011043">
    <property type="entry name" value="Gal_Oxase/kelch_b-propeller"/>
</dbReference>
<organism evidence="3 4">
    <name type="scientific">Xanthoceras sorbifolium</name>
    <dbReference type="NCBI Taxonomy" id="99658"/>
    <lineage>
        <taxon>Eukaryota</taxon>
        <taxon>Viridiplantae</taxon>
        <taxon>Streptophyta</taxon>
        <taxon>Embryophyta</taxon>
        <taxon>Tracheophyta</taxon>
        <taxon>Spermatophyta</taxon>
        <taxon>Magnoliopsida</taxon>
        <taxon>eudicotyledons</taxon>
        <taxon>Gunneridae</taxon>
        <taxon>Pentapetalae</taxon>
        <taxon>rosids</taxon>
        <taxon>malvids</taxon>
        <taxon>Sapindales</taxon>
        <taxon>Sapindaceae</taxon>
        <taxon>Xanthoceroideae</taxon>
        <taxon>Xanthoceras</taxon>
    </lineage>
</organism>
<dbReference type="InterPro" id="IPR005174">
    <property type="entry name" value="KIB1-4_b-propeller"/>
</dbReference>
<evidence type="ECO:0000313" key="3">
    <source>
        <dbReference type="EMBL" id="KAH7560519.1"/>
    </source>
</evidence>
<dbReference type="InterPro" id="IPR001810">
    <property type="entry name" value="F-box_dom"/>
</dbReference>
<dbReference type="Gene3D" id="1.20.1280.50">
    <property type="match status" value="1"/>
</dbReference>
<dbReference type="InterPro" id="IPR036047">
    <property type="entry name" value="F-box-like_dom_sf"/>
</dbReference>
<dbReference type="Pfam" id="PF03478">
    <property type="entry name" value="Beta-prop_KIB1-4"/>
    <property type="match status" value="1"/>
</dbReference>
<dbReference type="SUPFAM" id="SSF81383">
    <property type="entry name" value="F-box domain"/>
    <property type="match status" value="1"/>
</dbReference>
<dbReference type="PANTHER" id="PTHR45463:SF8">
    <property type="entry name" value="OS09G0392200 PROTEIN"/>
    <property type="match status" value="1"/>
</dbReference>
<evidence type="ECO:0000259" key="2">
    <source>
        <dbReference type="Pfam" id="PF03478"/>
    </source>
</evidence>
<evidence type="ECO:0000259" key="1">
    <source>
        <dbReference type="Pfam" id="PF00646"/>
    </source>
</evidence>
<feature type="domain" description="KIB1-4 beta-propeller" evidence="2">
    <location>
        <begin position="122"/>
        <end position="350"/>
    </location>
</feature>
<gene>
    <name evidence="3" type="ORF">JRO89_XS10G0036800</name>
</gene>
<keyword evidence="4" id="KW-1185">Reference proteome</keyword>
<name>A0ABQ8HHK0_9ROSI</name>
<dbReference type="SUPFAM" id="SSF50965">
    <property type="entry name" value="Galactose oxidase, central domain"/>
    <property type="match status" value="1"/>
</dbReference>
<reference evidence="3 4" key="1">
    <citation type="submission" date="2021-02" db="EMBL/GenBank/DDBJ databases">
        <title>Plant Genome Project.</title>
        <authorList>
            <person name="Zhang R.-G."/>
        </authorList>
    </citation>
    <scope>NUCLEOTIDE SEQUENCE [LARGE SCALE GENOMIC DNA]</scope>
    <source>
        <tissue evidence="3">Leaves</tissue>
    </source>
</reference>
<feature type="domain" description="F-box" evidence="1">
    <location>
        <begin position="60"/>
        <end position="91"/>
    </location>
</feature>
<evidence type="ECO:0008006" key="5">
    <source>
        <dbReference type="Google" id="ProtNLM"/>
    </source>
</evidence>
<protein>
    <recommendedName>
        <fullName evidence="5">F-box domain-containing protein</fullName>
    </recommendedName>
</protein>
<sequence>MEGALQRRERGGSSYYHLRPKLQLLSSLGTKTDEDETYEPQKQCRKKRKKTCNDVSHRGWADLPVELLGTIYSTLTIVDFLNFGKVCSSWRLSFSFLKQNFMNVHAPLVMYISSRAKKSCHFYDISTRVKYETKLPTFVGKIFLGCSSGYLIFQDFHKNVWVINPLTGHKLQFPNMPQTKKPLNRSDRAIFASFGSGSRFALIVLSQTHETIRYCILRDTTARWRYLSFAKEYWKIVDLVVFDGRVYALTNNSRIGVFNFRTCRFRFLTLGGTPWLTTFVRLVASKKQLLIVHFLPIIFRAKVYTIDLERLKWVKVEDLGDEALFVGAWMSSKSGSTTNWRGLRNCVYHLPFGSNMCNIYSLNEESRGRFQICEPDMTHKIYCWYFLHQAYSPDIIKNED</sequence>
<dbReference type="PANTHER" id="PTHR45463">
    <property type="entry name" value="OS09G0392200 PROTEIN"/>
    <property type="match status" value="1"/>
</dbReference>
<dbReference type="EMBL" id="JAFEMO010000010">
    <property type="protein sequence ID" value="KAH7560519.1"/>
    <property type="molecule type" value="Genomic_DNA"/>
</dbReference>
<dbReference type="Pfam" id="PF00646">
    <property type="entry name" value="F-box"/>
    <property type="match status" value="1"/>
</dbReference>